<proteinExistence type="predicted"/>
<evidence type="ECO:0008006" key="4">
    <source>
        <dbReference type="Google" id="ProtNLM"/>
    </source>
</evidence>
<protein>
    <recommendedName>
        <fullName evidence="4">MFS transporter</fullName>
    </recommendedName>
</protein>
<dbReference type="InterPro" id="IPR039672">
    <property type="entry name" value="MFS_2"/>
</dbReference>
<feature type="transmembrane region" description="Helical" evidence="1">
    <location>
        <begin position="150"/>
        <end position="170"/>
    </location>
</feature>
<feature type="transmembrane region" description="Helical" evidence="1">
    <location>
        <begin position="244"/>
        <end position="269"/>
    </location>
</feature>
<feature type="transmembrane region" description="Helical" evidence="1">
    <location>
        <begin position="415"/>
        <end position="442"/>
    </location>
</feature>
<comment type="caution">
    <text evidence="2">The sequence shown here is derived from an EMBL/GenBank/DDBJ whole genome shotgun (WGS) entry which is preliminary data.</text>
</comment>
<sequence>MGNFKNLLLDTWRVILFPSGSAASNIQIYFFMGFFLIFSTEALSLNPVFVGIIMTVMRLLDGITDPIVGSMIDRTQTRIGKFTPFLLIGSILLSISLYMIIVIPFYIPQQYHYVWVISWYAIWMIGYTCMTTVNKSALSIVTRNPKHRPISGITGGLFSVGIQLIIFSAIVPTLQESGGMSSQEGWMKVFLLILDLHLLLFILGLFSIVGVDKPQFYMDIKASTKMKVKDYFEVIKENRALRMLLVAASTDKLASTVTSASTVYFYIYVVKNLDLLPFVKAVSTPVAFIGVFIAGGIAIRLGVKKTFVLGAWGSVVVTAILIIFRPFEDDPFVKIVFIVLLALNLLFRRLNDQNVNPMIADIIDYHTYKTGKFIPGTVGATFTFVEKMISSLGSTIIGIALGAAGYVAGAEPTTALFWTVFVLYLVLPLLSDIVSILAMKFYPIDNDMYKKMYSKQTVIKS</sequence>
<dbReference type="EMBL" id="VOQF01000006">
    <property type="protein sequence ID" value="TXC90669.1"/>
    <property type="molecule type" value="Genomic_DNA"/>
</dbReference>
<reference evidence="2 3" key="1">
    <citation type="journal article" date="2005" name="Int. J. Syst. Evol. Microbiol.">
        <title>Bacillus litoralis sp. nov., isolated from a tidal flat of the Yellow Sea in Korea.</title>
        <authorList>
            <person name="Yoon J.H."/>
            <person name="Oh T.K."/>
        </authorList>
    </citation>
    <scope>NUCLEOTIDE SEQUENCE [LARGE SCALE GENOMIC DNA]</scope>
    <source>
        <strain evidence="2 3">SW-211</strain>
    </source>
</reference>
<dbReference type="PANTHER" id="PTHR11328">
    <property type="entry name" value="MAJOR FACILITATOR SUPERFAMILY DOMAIN-CONTAINING PROTEIN"/>
    <property type="match status" value="1"/>
</dbReference>
<dbReference type="InterPro" id="IPR036259">
    <property type="entry name" value="MFS_trans_sf"/>
</dbReference>
<dbReference type="GO" id="GO:0005886">
    <property type="term" value="C:plasma membrane"/>
    <property type="evidence" value="ECO:0007669"/>
    <property type="project" value="TreeGrafter"/>
</dbReference>
<organism evidence="2 3">
    <name type="scientific">Metabacillus litoralis</name>
    <dbReference type="NCBI Taxonomy" id="152268"/>
    <lineage>
        <taxon>Bacteria</taxon>
        <taxon>Bacillati</taxon>
        <taxon>Bacillota</taxon>
        <taxon>Bacilli</taxon>
        <taxon>Bacillales</taxon>
        <taxon>Bacillaceae</taxon>
        <taxon>Metabacillus</taxon>
    </lineage>
</organism>
<dbReference type="Proteomes" id="UP000321363">
    <property type="component" value="Unassembled WGS sequence"/>
</dbReference>
<feature type="transmembrane region" description="Helical" evidence="1">
    <location>
        <begin position="331"/>
        <end position="347"/>
    </location>
</feature>
<accession>A0A5C6W110</accession>
<dbReference type="Gene3D" id="1.20.1250.20">
    <property type="entry name" value="MFS general substrate transporter like domains"/>
    <property type="match status" value="1"/>
</dbReference>
<evidence type="ECO:0000256" key="1">
    <source>
        <dbReference type="SAM" id="Phobius"/>
    </source>
</evidence>
<dbReference type="GO" id="GO:0008643">
    <property type="term" value="P:carbohydrate transport"/>
    <property type="evidence" value="ECO:0007669"/>
    <property type="project" value="InterPro"/>
</dbReference>
<dbReference type="Pfam" id="PF13347">
    <property type="entry name" value="MFS_2"/>
    <property type="match status" value="1"/>
</dbReference>
<dbReference type="SUPFAM" id="SSF103473">
    <property type="entry name" value="MFS general substrate transporter"/>
    <property type="match status" value="1"/>
</dbReference>
<dbReference type="RefSeq" id="WP_146948874.1">
    <property type="nucleotide sequence ID" value="NZ_VOQF01000006.1"/>
</dbReference>
<feature type="transmembrane region" description="Helical" evidence="1">
    <location>
        <begin position="306"/>
        <end position="325"/>
    </location>
</feature>
<evidence type="ECO:0000313" key="2">
    <source>
        <dbReference type="EMBL" id="TXC90669.1"/>
    </source>
</evidence>
<name>A0A5C6W110_9BACI</name>
<dbReference type="OrthoDB" id="9764596at2"/>
<keyword evidence="1" id="KW-0812">Transmembrane</keyword>
<keyword evidence="3" id="KW-1185">Reference proteome</keyword>
<feature type="transmembrane region" description="Helical" evidence="1">
    <location>
        <begin position="85"/>
        <end position="107"/>
    </location>
</feature>
<evidence type="ECO:0000313" key="3">
    <source>
        <dbReference type="Proteomes" id="UP000321363"/>
    </source>
</evidence>
<feature type="transmembrane region" description="Helical" evidence="1">
    <location>
        <begin position="113"/>
        <end position="130"/>
    </location>
</feature>
<dbReference type="GO" id="GO:0015293">
    <property type="term" value="F:symporter activity"/>
    <property type="evidence" value="ECO:0007669"/>
    <property type="project" value="InterPro"/>
</dbReference>
<keyword evidence="1" id="KW-1133">Transmembrane helix</keyword>
<feature type="transmembrane region" description="Helical" evidence="1">
    <location>
        <begin position="275"/>
        <end position="299"/>
    </location>
</feature>
<dbReference type="AlphaFoldDB" id="A0A5C6W110"/>
<feature type="transmembrane region" description="Helical" evidence="1">
    <location>
        <begin position="190"/>
        <end position="211"/>
    </location>
</feature>
<keyword evidence="1" id="KW-0472">Membrane</keyword>
<gene>
    <name evidence="2" type="ORF">FS935_12215</name>
</gene>
<feature type="transmembrane region" description="Helical" evidence="1">
    <location>
        <begin position="389"/>
        <end position="409"/>
    </location>
</feature>
<dbReference type="PANTHER" id="PTHR11328:SF28">
    <property type="entry name" value="MAJOR FACILITATOR SUPERFAMILY DOMAIN-CONTAINING PROTEIN 12"/>
    <property type="match status" value="1"/>
</dbReference>